<dbReference type="PROSITE" id="PS00092">
    <property type="entry name" value="N6_MTASE"/>
    <property type="match status" value="1"/>
</dbReference>
<dbReference type="GO" id="GO:0032259">
    <property type="term" value="P:methylation"/>
    <property type="evidence" value="ECO:0007669"/>
    <property type="project" value="UniProtKB-KW"/>
</dbReference>
<organism evidence="1 2">
    <name type="scientific">Eggerthella lenta (strain ATCC 25559 / DSM 2243 / CCUG 17323 / JCM 9979 / KCTC 3265 / NCTC 11813 / VPI 0255 / 1899 B)</name>
    <name type="common">Eubacterium lentum</name>
    <dbReference type="NCBI Taxonomy" id="479437"/>
    <lineage>
        <taxon>Bacteria</taxon>
        <taxon>Bacillati</taxon>
        <taxon>Actinomycetota</taxon>
        <taxon>Coriobacteriia</taxon>
        <taxon>Eggerthellales</taxon>
        <taxon>Eggerthellaceae</taxon>
        <taxon>Eggerthella</taxon>
    </lineage>
</organism>
<evidence type="ECO:0000313" key="2">
    <source>
        <dbReference type="Proteomes" id="UP000001377"/>
    </source>
</evidence>
<dbReference type="GO" id="GO:0009007">
    <property type="term" value="F:site-specific DNA-methyltransferase (adenine-specific) activity"/>
    <property type="evidence" value="ECO:0007669"/>
    <property type="project" value="InterPro"/>
</dbReference>
<dbReference type="KEGG" id="ele:Elen_2611"/>
<dbReference type="Pfam" id="PF05869">
    <property type="entry name" value="Dam"/>
    <property type="match status" value="1"/>
</dbReference>
<dbReference type="STRING" id="479437.Elen_2611"/>
<keyword evidence="2" id="KW-1185">Reference proteome</keyword>
<dbReference type="BioCyc" id="ELEN479437:G1GFY-2633-MONOMER"/>
<proteinExistence type="predicted"/>
<dbReference type="GO" id="GO:0009307">
    <property type="term" value="P:DNA restriction-modification system"/>
    <property type="evidence" value="ECO:0007669"/>
    <property type="project" value="InterPro"/>
</dbReference>
<dbReference type="REBASE" id="21954">
    <property type="entry name" value="M.EleORF2611P"/>
</dbReference>
<dbReference type="eggNOG" id="COG1196">
    <property type="taxonomic scope" value="Bacteria"/>
</dbReference>
<sequence length="153" mass="17573">MTKEKEAFCGKGGVAFSSERHYWETPQDLFDTLDNEFHFTLDPASTDENAKCEKHYTIEDDGLCQSWAGERVFCNPPYGRELSKWVKKAHAEVALNPGTVVVMLIPARTDTTYFHDYIYHKAEVRFIRGRLRFCIQGKAKDAAPFPSMVVVFR</sequence>
<name>C8WLV0_EGGLE</name>
<dbReference type="EMBL" id="CP001726">
    <property type="protein sequence ID" value="ACV56563.1"/>
    <property type="molecule type" value="Genomic_DNA"/>
</dbReference>
<dbReference type="AlphaFoldDB" id="C8WLV0"/>
<evidence type="ECO:0000313" key="1">
    <source>
        <dbReference type="EMBL" id="ACV56563.1"/>
    </source>
</evidence>
<dbReference type="PaxDb" id="479437-Elen_2611"/>
<dbReference type="GO" id="GO:0003677">
    <property type="term" value="F:DNA binding"/>
    <property type="evidence" value="ECO:0007669"/>
    <property type="project" value="InterPro"/>
</dbReference>
<protein>
    <submittedName>
        <fullName evidence="1">Phage N-6-adenine-methyltransferase</fullName>
    </submittedName>
</protein>
<gene>
    <name evidence="1" type="ordered locus">Elen_2611</name>
</gene>
<dbReference type="InterPro" id="IPR008593">
    <property type="entry name" value="Dam_MeTrfase"/>
</dbReference>
<accession>C8WLV0</accession>
<reference evidence="1 2" key="1">
    <citation type="journal article" date="2009" name="Stand. Genomic Sci.">
        <title>Complete genome sequence of Eggerthella lenta type strain (IPP VPI 0255).</title>
        <authorList>
            <person name="Saunders E."/>
            <person name="Pukall R."/>
            <person name="Abt B."/>
            <person name="Lapidus A."/>
            <person name="Glavina Del Rio T."/>
            <person name="Copeland A."/>
            <person name="Tice H."/>
            <person name="Cheng J.F."/>
            <person name="Lucas S."/>
            <person name="Chen F."/>
            <person name="Nolan M."/>
            <person name="Bruce D."/>
            <person name="Goodwin L."/>
            <person name="Pitluck S."/>
            <person name="Ivanova N."/>
            <person name="Mavromatis K."/>
            <person name="Ovchinnikova G."/>
            <person name="Pati A."/>
            <person name="Chen A."/>
            <person name="Palaniappan K."/>
            <person name="Land M."/>
            <person name="Hauser L."/>
            <person name="Chang Y.J."/>
            <person name="Jeffries C.D."/>
            <person name="Chain P."/>
            <person name="Meincke L."/>
            <person name="Sims D."/>
            <person name="Brettin T."/>
            <person name="Detter J.C."/>
            <person name="Goker M."/>
            <person name="Bristow J."/>
            <person name="Eisen J.A."/>
            <person name="Markowitz V."/>
            <person name="Hugenholtz P."/>
            <person name="Kyrpides N.C."/>
            <person name="Klenk H.P."/>
            <person name="Han C."/>
        </authorList>
    </citation>
    <scope>NUCLEOTIDE SEQUENCE [LARGE SCALE GENOMIC DNA]</scope>
    <source>
        <strain evidence="2">ATCC 25559 / DSM 2243 / CCUG 17323 / JCM 9979 / KCTC 3265 / NCTC 11813 / VPI 0255 / 1899 B</strain>
    </source>
</reference>
<keyword evidence="1" id="KW-0808">Transferase</keyword>
<dbReference type="Proteomes" id="UP000001377">
    <property type="component" value="Chromosome"/>
</dbReference>
<dbReference type="HOGENOM" id="CLU_096746_0_0_11"/>
<dbReference type="RefSeq" id="WP_015761285.1">
    <property type="nucleotide sequence ID" value="NC_013204.1"/>
</dbReference>
<dbReference type="InterPro" id="IPR002052">
    <property type="entry name" value="DNA_methylase_N6_adenine_CS"/>
</dbReference>
<keyword evidence="1" id="KW-0489">Methyltransferase</keyword>